<dbReference type="STRING" id="230819.A0A5C3KJ03"/>
<dbReference type="GO" id="GO:0016491">
    <property type="term" value="F:oxidoreductase activity"/>
    <property type="evidence" value="ECO:0007669"/>
    <property type="project" value="InterPro"/>
</dbReference>
<proteinExistence type="predicted"/>
<dbReference type="InterPro" id="IPR050700">
    <property type="entry name" value="YIM1/Zinc_Alcohol_DH_Fams"/>
</dbReference>
<name>A0A5C3KJ03_COPMA</name>
<reference evidence="2 3" key="1">
    <citation type="journal article" date="2019" name="Nat. Ecol. Evol.">
        <title>Megaphylogeny resolves global patterns of mushroom evolution.</title>
        <authorList>
            <person name="Varga T."/>
            <person name="Krizsan K."/>
            <person name="Foldi C."/>
            <person name="Dima B."/>
            <person name="Sanchez-Garcia M."/>
            <person name="Sanchez-Ramirez S."/>
            <person name="Szollosi G.J."/>
            <person name="Szarkandi J.G."/>
            <person name="Papp V."/>
            <person name="Albert L."/>
            <person name="Andreopoulos W."/>
            <person name="Angelini C."/>
            <person name="Antonin V."/>
            <person name="Barry K.W."/>
            <person name="Bougher N.L."/>
            <person name="Buchanan P."/>
            <person name="Buyck B."/>
            <person name="Bense V."/>
            <person name="Catcheside P."/>
            <person name="Chovatia M."/>
            <person name="Cooper J."/>
            <person name="Damon W."/>
            <person name="Desjardin D."/>
            <person name="Finy P."/>
            <person name="Geml J."/>
            <person name="Haridas S."/>
            <person name="Hughes K."/>
            <person name="Justo A."/>
            <person name="Karasinski D."/>
            <person name="Kautmanova I."/>
            <person name="Kiss B."/>
            <person name="Kocsube S."/>
            <person name="Kotiranta H."/>
            <person name="LaButti K.M."/>
            <person name="Lechner B.E."/>
            <person name="Liimatainen K."/>
            <person name="Lipzen A."/>
            <person name="Lukacs Z."/>
            <person name="Mihaltcheva S."/>
            <person name="Morgado L.N."/>
            <person name="Niskanen T."/>
            <person name="Noordeloos M.E."/>
            <person name="Ohm R.A."/>
            <person name="Ortiz-Santana B."/>
            <person name="Ovrebo C."/>
            <person name="Racz N."/>
            <person name="Riley R."/>
            <person name="Savchenko A."/>
            <person name="Shiryaev A."/>
            <person name="Soop K."/>
            <person name="Spirin V."/>
            <person name="Szebenyi C."/>
            <person name="Tomsovsky M."/>
            <person name="Tulloss R.E."/>
            <person name="Uehling J."/>
            <person name="Grigoriev I.V."/>
            <person name="Vagvolgyi C."/>
            <person name="Papp T."/>
            <person name="Martin F.M."/>
            <person name="Miettinen O."/>
            <person name="Hibbett D.S."/>
            <person name="Nagy L.G."/>
        </authorList>
    </citation>
    <scope>NUCLEOTIDE SEQUENCE [LARGE SCALE GENOMIC DNA]</scope>
    <source>
        <strain evidence="2 3">CBS 121175</strain>
    </source>
</reference>
<dbReference type="InterPro" id="IPR036291">
    <property type="entry name" value="NAD(P)-bd_dom_sf"/>
</dbReference>
<dbReference type="SUPFAM" id="SSF50129">
    <property type="entry name" value="GroES-like"/>
    <property type="match status" value="1"/>
</dbReference>
<sequence>MSSPIPDVQKAWIEVTQGTPKQGLQLKTDWPVSKQLAPGDVLVKIQAAALNPPGHKMLRVVPNFLSGRPLAAETDFAGVIVDSKDEEFKVGDEICGFLDLVWQRKARQGTLAEYVRVPIRFLMRRPPNLSVIEAAGVSLAGLTALQALDEAKLEEGQSVLINGGSTAVGSFAIQIAKARGATVTAVASGKNENYQFIDYTTVGPLHEYLFKNPPTTKYNVFVEALGIFDPSLYTFSKPYLAPNGIFVSAGFPQPPMKLSSIWDASRIASIKFLPSFLTGFKPAYLVTSVHHKRERISRMHDLLAEGKVKPLIDSVYEFEDVLKAYERILTKRATGKLVVKVYV</sequence>
<evidence type="ECO:0000313" key="2">
    <source>
        <dbReference type="EMBL" id="TFK19877.1"/>
    </source>
</evidence>
<dbReference type="AlphaFoldDB" id="A0A5C3KJ03"/>
<dbReference type="EMBL" id="ML210321">
    <property type="protein sequence ID" value="TFK19877.1"/>
    <property type="molecule type" value="Genomic_DNA"/>
</dbReference>
<dbReference type="Gene3D" id="3.90.180.10">
    <property type="entry name" value="Medium-chain alcohol dehydrogenases, catalytic domain"/>
    <property type="match status" value="1"/>
</dbReference>
<dbReference type="OrthoDB" id="3509362at2759"/>
<dbReference type="InterPro" id="IPR011032">
    <property type="entry name" value="GroES-like_sf"/>
</dbReference>
<evidence type="ECO:0000313" key="3">
    <source>
        <dbReference type="Proteomes" id="UP000307440"/>
    </source>
</evidence>
<evidence type="ECO:0000259" key="1">
    <source>
        <dbReference type="SMART" id="SM00829"/>
    </source>
</evidence>
<protein>
    <submittedName>
        <fullName evidence="2">GroES-like protein</fullName>
    </submittedName>
</protein>
<gene>
    <name evidence="2" type="ORF">FA15DRAFT_600737</name>
</gene>
<dbReference type="InterPro" id="IPR020843">
    <property type="entry name" value="ER"/>
</dbReference>
<accession>A0A5C3KJ03</accession>
<dbReference type="InterPro" id="IPR013154">
    <property type="entry name" value="ADH-like_N"/>
</dbReference>
<dbReference type="Proteomes" id="UP000307440">
    <property type="component" value="Unassembled WGS sequence"/>
</dbReference>
<dbReference type="Gene3D" id="3.40.50.720">
    <property type="entry name" value="NAD(P)-binding Rossmann-like Domain"/>
    <property type="match status" value="1"/>
</dbReference>
<dbReference type="SMART" id="SM00829">
    <property type="entry name" value="PKS_ER"/>
    <property type="match status" value="1"/>
</dbReference>
<dbReference type="Pfam" id="PF08240">
    <property type="entry name" value="ADH_N"/>
    <property type="match status" value="1"/>
</dbReference>
<organism evidence="2 3">
    <name type="scientific">Coprinopsis marcescibilis</name>
    <name type="common">Agaric fungus</name>
    <name type="synonym">Psathyrella marcescibilis</name>
    <dbReference type="NCBI Taxonomy" id="230819"/>
    <lineage>
        <taxon>Eukaryota</taxon>
        <taxon>Fungi</taxon>
        <taxon>Dikarya</taxon>
        <taxon>Basidiomycota</taxon>
        <taxon>Agaricomycotina</taxon>
        <taxon>Agaricomycetes</taxon>
        <taxon>Agaricomycetidae</taxon>
        <taxon>Agaricales</taxon>
        <taxon>Agaricineae</taxon>
        <taxon>Psathyrellaceae</taxon>
        <taxon>Coprinopsis</taxon>
    </lineage>
</organism>
<dbReference type="Pfam" id="PF13602">
    <property type="entry name" value="ADH_zinc_N_2"/>
    <property type="match status" value="1"/>
</dbReference>
<dbReference type="PANTHER" id="PTHR11695">
    <property type="entry name" value="ALCOHOL DEHYDROGENASE RELATED"/>
    <property type="match status" value="1"/>
</dbReference>
<dbReference type="CDD" id="cd08267">
    <property type="entry name" value="MDR1"/>
    <property type="match status" value="1"/>
</dbReference>
<dbReference type="PANTHER" id="PTHR11695:SF294">
    <property type="entry name" value="RETICULON-4-INTERACTING PROTEIN 1, MITOCHONDRIAL"/>
    <property type="match status" value="1"/>
</dbReference>
<dbReference type="SUPFAM" id="SSF51735">
    <property type="entry name" value="NAD(P)-binding Rossmann-fold domains"/>
    <property type="match status" value="1"/>
</dbReference>
<feature type="domain" description="Enoyl reductase (ER)" evidence="1">
    <location>
        <begin position="23"/>
        <end position="339"/>
    </location>
</feature>
<keyword evidence="3" id="KW-1185">Reference proteome</keyword>